<reference evidence="3" key="1">
    <citation type="journal article" date="2019" name="Int. J. Syst. Evol. Microbiol.">
        <title>The Global Catalogue of Microorganisms (GCM) 10K type strain sequencing project: providing services to taxonomists for standard genome sequencing and annotation.</title>
        <authorList>
            <consortium name="The Broad Institute Genomics Platform"/>
            <consortium name="The Broad Institute Genome Sequencing Center for Infectious Disease"/>
            <person name="Wu L."/>
            <person name="Ma J."/>
        </authorList>
    </citation>
    <scope>NUCLEOTIDE SEQUENCE [LARGE SCALE GENOMIC DNA]</scope>
    <source>
        <strain evidence="3">CCUG 55995</strain>
    </source>
</reference>
<dbReference type="EMBL" id="JBHSEI010000005">
    <property type="protein sequence ID" value="MFC4638347.1"/>
    <property type="molecule type" value="Genomic_DNA"/>
</dbReference>
<keyword evidence="2" id="KW-0328">Glycosyltransferase</keyword>
<evidence type="ECO:0000313" key="3">
    <source>
        <dbReference type="Proteomes" id="UP001595952"/>
    </source>
</evidence>
<dbReference type="SUPFAM" id="SSF53271">
    <property type="entry name" value="PRTase-like"/>
    <property type="match status" value="1"/>
</dbReference>
<accession>A0ABV9I7N8</accession>
<evidence type="ECO:0000259" key="1">
    <source>
        <dbReference type="Pfam" id="PF00156"/>
    </source>
</evidence>
<dbReference type="Gene3D" id="3.30.1310.20">
    <property type="entry name" value="PRTase-like"/>
    <property type="match status" value="1"/>
</dbReference>
<name>A0ABV9I7N8_9DEIO</name>
<dbReference type="Gene3D" id="3.40.50.2020">
    <property type="match status" value="1"/>
</dbReference>
<dbReference type="RefSeq" id="WP_380061353.1">
    <property type="nucleotide sequence ID" value="NZ_JBHSEI010000005.1"/>
</dbReference>
<comment type="caution">
    <text evidence="2">The sequence shown here is derived from an EMBL/GenBank/DDBJ whole genome shotgun (WGS) entry which is preliminary data.</text>
</comment>
<dbReference type="InterPro" id="IPR029057">
    <property type="entry name" value="PRTase-like"/>
</dbReference>
<dbReference type="CDD" id="cd06223">
    <property type="entry name" value="PRTases_typeI"/>
    <property type="match status" value="1"/>
</dbReference>
<evidence type="ECO:0000313" key="2">
    <source>
        <dbReference type="EMBL" id="MFC4638347.1"/>
    </source>
</evidence>
<sequence>MSQSRFRHRHDAGQRLGAALRARGDAPPDVVLGLPRGGVPVAAEVARALHAPLDVLPVRKLGIPGWPEVAMGAIGPGGVRVLNDELIGRLGLTPDAVQAVEAQERRELARRLTLYLGGRPPRPVAGQRVVLVDDGLATGASMEAALVVLRAQGPAHLLVAVPVGAPDTVARLRPQADDLLCLQMPAAFQAVGAFYDDFSQTSDAEVRALLAADHAAPDAAEEPQP</sequence>
<keyword evidence="2" id="KW-0808">Transferase</keyword>
<feature type="domain" description="Phosphoribosyltransferase" evidence="1">
    <location>
        <begin position="25"/>
        <end position="185"/>
    </location>
</feature>
<protein>
    <submittedName>
        <fullName evidence="2">Phosphoribosyltransferase</fullName>
    </submittedName>
</protein>
<gene>
    <name evidence="2" type="ORF">ACFO0D_08315</name>
</gene>
<organism evidence="2 3">
    <name type="scientific">Deinococcus hohokamensis</name>
    <dbReference type="NCBI Taxonomy" id="309883"/>
    <lineage>
        <taxon>Bacteria</taxon>
        <taxon>Thermotogati</taxon>
        <taxon>Deinococcota</taxon>
        <taxon>Deinococci</taxon>
        <taxon>Deinococcales</taxon>
        <taxon>Deinococcaceae</taxon>
        <taxon>Deinococcus</taxon>
    </lineage>
</organism>
<dbReference type="GO" id="GO:0016757">
    <property type="term" value="F:glycosyltransferase activity"/>
    <property type="evidence" value="ECO:0007669"/>
    <property type="project" value="UniProtKB-KW"/>
</dbReference>
<proteinExistence type="predicted"/>
<dbReference type="Proteomes" id="UP001595952">
    <property type="component" value="Unassembled WGS sequence"/>
</dbReference>
<dbReference type="InterPro" id="IPR000836">
    <property type="entry name" value="PRTase_dom"/>
</dbReference>
<keyword evidence="3" id="KW-1185">Reference proteome</keyword>
<dbReference type="Pfam" id="PF00156">
    <property type="entry name" value="Pribosyltran"/>
    <property type="match status" value="1"/>
</dbReference>